<dbReference type="EMBL" id="BSKO01000001">
    <property type="protein sequence ID" value="GLO66952.1"/>
    <property type="molecule type" value="Genomic_DNA"/>
</dbReference>
<feature type="compositionally biased region" description="Basic and acidic residues" evidence="1">
    <location>
        <begin position="1"/>
        <end position="14"/>
    </location>
</feature>
<dbReference type="Proteomes" id="UP001275436">
    <property type="component" value="Unassembled WGS sequence"/>
</dbReference>
<evidence type="ECO:0000313" key="3">
    <source>
        <dbReference type="Proteomes" id="UP001275436"/>
    </source>
</evidence>
<feature type="region of interest" description="Disordered" evidence="1">
    <location>
        <begin position="1"/>
        <end position="30"/>
    </location>
</feature>
<comment type="caution">
    <text evidence="2">The sequence shown here is derived from an EMBL/GenBank/DDBJ whole genome shotgun (WGS) entry which is preliminary data.</text>
</comment>
<reference evidence="2 3" key="1">
    <citation type="submission" date="2023-02" db="EMBL/GenBank/DDBJ databases">
        <title>Oceanobacillus kimchii IFOP_LL358 isolated form Alexandrium catenella lab strain.</title>
        <authorList>
            <person name="Gajardo G."/>
            <person name="Ueki S."/>
            <person name="Maruyama F."/>
        </authorList>
    </citation>
    <scope>NUCLEOTIDE SEQUENCE [LARGE SCALE GENOMIC DNA]</scope>
    <source>
        <strain evidence="2 3">IFOP_LL358</strain>
    </source>
</reference>
<evidence type="ECO:0000256" key="1">
    <source>
        <dbReference type="SAM" id="MobiDB-lite"/>
    </source>
</evidence>
<evidence type="ECO:0000313" key="2">
    <source>
        <dbReference type="EMBL" id="GLO66952.1"/>
    </source>
</evidence>
<dbReference type="RefSeq" id="WP_017797398.1">
    <property type="nucleotide sequence ID" value="NZ_BSKO01000001.1"/>
</dbReference>
<keyword evidence="3" id="KW-1185">Reference proteome</keyword>
<organism evidence="2 3">
    <name type="scientific">Oceanobacillus kimchii</name>
    <dbReference type="NCBI Taxonomy" id="746691"/>
    <lineage>
        <taxon>Bacteria</taxon>
        <taxon>Bacillati</taxon>
        <taxon>Bacillota</taxon>
        <taxon>Bacilli</taxon>
        <taxon>Bacillales</taxon>
        <taxon>Bacillaceae</taxon>
        <taxon>Oceanobacillus</taxon>
    </lineage>
</organism>
<sequence>MSEENKNREKDKGKQRNVRKYNTSPKQDVEIAEETEFLNVNGKKNKRFRPNG</sequence>
<name>A0ABQ5TLF9_9BACI</name>
<accession>A0ABQ5TLF9</accession>
<gene>
    <name evidence="2" type="ORF">MACH08_27360</name>
</gene>
<proteinExistence type="predicted"/>
<protein>
    <submittedName>
        <fullName evidence="2">Uncharacterized protein</fullName>
    </submittedName>
</protein>